<proteinExistence type="predicted"/>
<name>M4VI41_9BACT</name>
<dbReference type="RefSeq" id="WP_015467265.1">
    <property type="nucleotide sequence ID" value="NC_020812.1"/>
</dbReference>
<dbReference type="HOGENOM" id="CLU_154412_1_3_5"/>
<dbReference type="OrthoDB" id="7392124at2"/>
<feature type="region of interest" description="Disordered" evidence="1">
    <location>
        <begin position="79"/>
        <end position="105"/>
    </location>
</feature>
<evidence type="ECO:0000313" key="2">
    <source>
        <dbReference type="EMBL" id="AGH97716.1"/>
    </source>
</evidence>
<dbReference type="InterPro" id="IPR007475">
    <property type="entry name" value="UbiK"/>
</dbReference>
<accession>M4VI41</accession>
<dbReference type="KEGG" id="man:A11S_894"/>
<feature type="compositionally biased region" description="Basic residues" evidence="1">
    <location>
        <begin position="83"/>
        <end position="105"/>
    </location>
</feature>
<gene>
    <name evidence="2" type="ORF">A11S_894</name>
</gene>
<organism evidence="2 3">
    <name type="scientific">Micavibrio aeruginosavorus EPB</name>
    <dbReference type="NCBI Taxonomy" id="349215"/>
    <lineage>
        <taxon>Bacteria</taxon>
        <taxon>Pseudomonadati</taxon>
        <taxon>Bdellovibrionota</taxon>
        <taxon>Bdellovibrionia</taxon>
        <taxon>Bdellovibrionales</taxon>
        <taxon>Pseudobdellovibrionaceae</taxon>
        <taxon>Micavibrio</taxon>
    </lineage>
</organism>
<evidence type="ECO:0000256" key="1">
    <source>
        <dbReference type="SAM" id="MobiDB-lite"/>
    </source>
</evidence>
<dbReference type="AlphaFoldDB" id="M4VI41"/>
<sequence length="105" mass="11457">MTMKPDPRILDDIARVAGGAVNIFSGLHQQIHDDIRARIEDMAAKLDLVPRDDFDRLAGAVDKLRKRVDELEAALSVAEGKKATKAPAKKPAAKATKAKTTKKKK</sequence>
<reference evidence="2 3" key="1">
    <citation type="journal article" date="2013" name="ISME J.">
        <title>By their genes ye shall know them: genomic signatures of predatory bacteria.</title>
        <authorList>
            <person name="Pasternak Z."/>
            <person name="Pietrokovski S."/>
            <person name="Rotem O."/>
            <person name="Gophna U."/>
            <person name="Lurie-Weinberger M.N."/>
            <person name="Jurkevitch E."/>
        </authorList>
    </citation>
    <scope>NUCLEOTIDE SEQUENCE [LARGE SCALE GENOMIC DNA]</scope>
    <source>
        <strain evidence="2">EPB</strain>
    </source>
</reference>
<evidence type="ECO:0008006" key="4">
    <source>
        <dbReference type="Google" id="ProtNLM"/>
    </source>
</evidence>
<dbReference type="EMBL" id="CP003538">
    <property type="protein sequence ID" value="AGH97716.1"/>
    <property type="molecule type" value="Genomic_DNA"/>
</dbReference>
<dbReference type="Pfam" id="PF04380">
    <property type="entry name" value="BMFP"/>
    <property type="match status" value="1"/>
</dbReference>
<evidence type="ECO:0000313" key="3">
    <source>
        <dbReference type="Proteomes" id="UP000011932"/>
    </source>
</evidence>
<protein>
    <recommendedName>
        <fullName evidence="4">Accessory factor UbiK family protein</fullName>
    </recommendedName>
</protein>
<dbReference type="STRING" id="349215.A11S_894"/>
<dbReference type="Proteomes" id="UP000011932">
    <property type="component" value="Chromosome"/>
</dbReference>